<dbReference type="SUPFAM" id="SSF48452">
    <property type="entry name" value="TPR-like"/>
    <property type="match status" value="1"/>
</dbReference>
<evidence type="ECO:0000259" key="2">
    <source>
        <dbReference type="Pfam" id="PF04773"/>
    </source>
</evidence>
<dbReference type="PANTHER" id="PTHR38731:SF1">
    <property type="entry name" value="FECR PROTEIN DOMAIN-CONTAINING PROTEIN"/>
    <property type="match status" value="1"/>
</dbReference>
<evidence type="ECO:0000256" key="1">
    <source>
        <dbReference type="SAM" id="MobiDB-lite"/>
    </source>
</evidence>
<dbReference type="PANTHER" id="PTHR38731">
    <property type="entry name" value="LIPL45-RELATED LIPOPROTEIN-RELATED"/>
    <property type="match status" value="1"/>
</dbReference>
<dbReference type="EMBL" id="JAEMHM010000017">
    <property type="protein sequence ID" value="MBJ6726736.1"/>
    <property type="molecule type" value="Genomic_DNA"/>
</dbReference>
<evidence type="ECO:0000313" key="3">
    <source>
        <dbReference type="EMBL" id="MBJ6726736.1"/>
    </source>
</evidence>
<keyword evidence="4" id="KW-1185">Reference proteome</keyword>
<dbReference type="Gene3D" id="1.25.40.10">
    <property type="entry name" value="Tetratricopeptide repeat domain"/>
    <property type="match status" value="1"/>
</dbReference>
<gene>
    <name evidence="3" type="ORF">JFN93_18660</name>
</gene>
<feature type="domain" description="FecR protein" evidence="2">
    <location>
        <begin position="51"/>
        <end position="138"/>
    </location>
</feature>
<dbReference type="Gene3D" id="2.60.120.1440">
    <property type="match status" value="1"/>
</dbReference>
<sequence length="339" mass="37126">MAILCLVGSSAFAATIAKVTNCSGSIFFRDRNNVPYQKLDKGKSLAEGGWVKTGANGWIELTLIDNSRFTIANNSELELASLHVDRNKKEGVFNLTQGKLRSSVTKLSGQQTSYQVRSKTAVAGIKGTEFLMLSEGPANVFFGNEGTVKVSGQQEGSEPLPPGSMTQTTRGYRPIESVQVEPGTPIAEAKSAFEAATAAAPPEDWLASDNLPNILARWNVNYGHYLADSGKYEQALQVFQIALDLSKLADIRCDARLERGAVQGRFLSNPEAALAEYELIIEEYPSAPQAETALFYIGQVLYELSFKERATARFKEYRSKYPQGKHRGNVDTLLNLLDK</sequence>
<reference evidence="3" key="1">
    <citation type="submission" date="2020-12" db="EMBL/GenBank/DDBJ databases">
        <title>Geomonas sp. Red875, isolated from river sediment.</title>
        <authorList>
            <person name="Xu Z."/>
            <person name="Zhang Z."/>
            <person name="Masuda Y."/>
            <person name="Itoh H."/>
            <person name="Senoo K."/>
        </authorList>
    </citation>
    <scope>NUCLEOTIDE SEQUENCE</scope>
    <source>
        <strain evidence="3">Red875</strain>
    </source>
</reference>
<proteinExistence type="predicted"/>
<dbReference type="InterPro" id="IPR011990">
    <property type="entry name" value="TPR-like_helical_dom_sf"/>
</dbReference>
<dbReference type="Pfam" id="PF04773">
    <property type="entry name" value="FecR"/>
    <property type="match status" value="1"/>
</dbReference>
<accession>A0A8J7M172</accession>
<comment type="caution">
    <text evidence="3">The sequence shown here is derived from an EMBL/GenBank/DDBJ whole genome shotgun (WGS) entry which is preliminary data.</text>
</comment>
<dbReference type="AlphaFoldDB" id="A0A8J7M172"/>
<organism evidence="3 4">
    <name type="scientific">Geomesophilobacter sediminis</name>
    <dbReference type="NCBI Taxonomy" id="2798584"/>
    <lineage>
        <taxon>Bacteria</taxon>
        <taxon>Pseudomonadati</taxon>
        <taxon>Thermodesulfobacteriota</taxon>
        <taxon>Desulfuromonadia</taxon>
        <taxon>Geobacterales</taxon>
        <taxon>Geobacteraceae</taxon>
        <taxon>Geomesophilobacter</taxon>
    </lineage>
</organism>
<feature type="region of interest" description="Disordered" evidence="1">
    <location>
        <begin position="150"/>
        <end position="169"/>
    </location>
</feature>
<name>A0A8J7M172_9BACT</name>
<dbReference type="InterPro" id="IPR006860">
    <property type="entry name" value="FecR"/>
</dbReference>
<dbReference type="Proteomes" id="UP000636888">
    <property type="component" value="Unassembled WGS sequence"/>
</dbReference>
<protein>
    <submittedName>
        <fullName evidence="3">FecR domain-containing protein</fullName>
    </submittedName>
</protein>
<evidence type="ECO:0000313" key="4">
    <source>
        <dbReference type="Proteomes" id="UP000636888"/>
    </source>
</evidence>